<sequence length="194" mass="22043">MSDFWMYFQLAWKHVIDIKSYNFILFLIALAVPYSFKEWRKLLLLLAFFAIGELVVLLLSFFGIVIIKLNLKESLIPITILITALFNLFVIGKSHKGNGINLIGFFVLFFGIIHGLGFSNYFKSVTTGNLSAKILPLFEYTLGIQAAQIVLVLLVLIVSYIVQNFFRLSKRDFILVSSSFLIGVVLPEIIKIIL</sequence>
<name>A0ABW3J0K1_9FLAO</name>
<feature type="transmembrane region" description="Helical" evidence="1">
    <location>
        <begin position="173"/>
        <end position="193"/>
    </location>
</feature>
<feature type="transmembrane region" description="Helical" evidence="1">
    <location>
        <begin position="20"/>
        <end position="36"/>
    </location>
</feature>
<gene>
    <name evidence="2" type="ORF">ACFQ0S_02160</name>
</gene>
<dbReference type="EMBL" id="JBHTIZ010000005">
    <property type="protein sequence ID" value="MFD0983271.1"/>
    <property type="molecule type" value="Genomic_DNA"/>
</dbReference>
<keyword evidence="1" id="KW-0472">Membrane</keyword>
<comment type="caution">
    <text evidence="2">The sequence shown here is derived from an EMBL/GenBank/DDBJ whole genome shotgun (WGS) entry which is preliminary data.</text>
</comment>
<evidence type="ECO:0000313" key="2">
    <source>
        <dbReference type="EMBL" id="MFD0983271.1"/>
    </source>
</evidence>
<proteinExistence type="predicted"/>
<dbReference type="RefSeq" id="WP_379752725.1">
    <property type="nucleotide sequence ID" value="NZ_JBHSYB010000002.1"/>
</dbReference>
<keyword evidence="1" id="KW-0812">Transmembrane</keyword>
<dbReference type="Pfam" id="PF13795">
    <property type="entry name" value="HupE_UreJ_2"/>
    <property type="match status" value="1"/>
</dbReference>
<accession>A0ABW3J0K1</accession>
<feature type="transmembrane region" description="Helical" evidence="1">
    <location>
        <begin position="43"/>
        <end position="69"/>
    </location>
</feature>
<feature type="transmembrane region" description="Helical" evidence="1">
    <location>
        <begin position="142"/>
        <end position="161"/>
    </location>
</feature>
<feature type="transmembrane region" description="Helical" evidence="1">
    <location>
        <begin position="75"/>
        <end position="92"/>
    </location>
</feature>
<protein>
    <submittedName>
        <fullName evidence="2">HupE/UreJ family protein</fullName>
    </submittedName>
</protein>
<dbReference type="Proteomes" id="UP001597051">
    <property type="component" value="Unassembled WGS sequence"/>
</dbReference>
<keyword evidence="1" id="KW-1133">Transmembrane helix</keyword>
<keyword evidence="3" id="KW-1185">Reference proteome</keyword>
<dbReference type="InterPro" id="IPR032809">
    <property type="entry name" value="Put_HupE_UreJ"/>
</dbReference>
<feature type="transmembrane region" description="Helical" evidence="1">
    <location>
        <begin position="99"/>
        <end position="122"/>
    </location>
</feature>
<reference evidence="3" key="1">
    <citation type="journal article" date="2019" name="Int. J. Syst. Evol. Microbiol.">
        <title>The Global Catalogue of Microorganisms (GCM) 10K type strain sequencing project: providing services to taxonomists for standard genome sequencing and annotation.</title>
        <authorList>
            <consortium name="The Broad Institute Genomics Platform"/>
            <consortium name="The Broad Institute Genome Sequencing Center for Infectious Disease"/>
            <person name="Wu L."/>
            <person name="Ma J."/>
        </authorList>
    </citation>
    <scope>NUCLEOTIDE SEQUENCE [LARGE SCALE GENOMIC DNA]</scope>
    <source>
        <strain evidence="3">CECT 7649</strain>
    </source>
</reference>
<organism evidence="2 3">
    <name type="scientific">Flavobacterium myungsuense</name>
    <dbReference type="NCBI Taxonomy" id="651823"/>
    <lineage>
        <taxon>Bacteria</taxon>
        <taxon>Pseudomonadati</taxon>
        <taxon>Bacteroidota</taxon>
        <taxon>Flavobacteriia</taxon>
        <taxon>Flavobacteriales</taxon>
        <taxon>Flavobacteriaceae</taxon>
        <taxon>Flavobacterium</taxon>
    </lineage>
</organism>
<evidence type="ECO:0000256" key="1">
    <source>
        <dbReference type="SAM" id="Phobius"/>
    </source>
</evidence>
<evidence type="ECO:0000313" key="3">
    <source>
        <dbReference type="Proteomes" id="UP001597051"/>
    </source>
</evidence>